<evidence type="ECO:0000313" key="2">
    <source>
        <dbReference type="EMBL" id="MBF8184748.1"/>
    </source>
</evidence>
<name>A0A931EZ40_9ACTN</name>
<evidence type="ECO:0000256" key="1">
    <source>
        <dbReference type="SAM" id="Phobius"/>
    </source>
</evidence>
<accession>A0A931EZ40</accession>
<evidence type="ECO:0000313" key="3">
    <source>
        <dbReference type="Proteomes" id="UP000605361"/>
    </source>
</evidence>
<feature type="transmembrane region" description="Helical" evidence="1">
    <location>
        <begin position="27"/>
        <end position="45"/>
    </location>
</feature>
<dbReference type="RefSeq" id="WP_195893735.1">
    <property type="nucleotide sequence ID" value="NZ_JADOGI010000005.1"/>
</dbReference>
<dbReference type="Proteomes" id="UP000605361">
    <property type="component" value="Unassembled WGS sequence"/>
</dbReference>
<keyword evidence="3" id="KW-1185">Reference proteome</keyword>
<keyword evidence="1" id="KW-1133">Transmembrane helix</keyword>
<dbReference type="AlphaFoldDB" id="A0A931EZ40"/>
<reference evidence="2" key="1">
    <citation type="submission" date="2020-11" db="EMBL/GenBank/DDBJ databases">
        <title>Whole-genome analyses of Nonomuraea sp. K274.</title>
        <authorList>
            <person name="Veyisoglu A."/>
        </authorList>
    </citation>
    <scope>NUCLEOTIDE SEQUENCE</scope>
    <source>
        <strain evidence="2">K274</strain>
    </source>
</reference>
<gene>
    <name evidence="2" type="ORF">ITP53_03120</name>
</gene>
<sequence length="47" mass="5501">MNTTETEHPQDLPEIDDSHDVTAKDQLWLFLVALLPFMAATIWYVQR</sequence>
<organism evidence="2 3">
    <name type="scientific">Nonomuraea cypriaca</name>
    <dbReference type="NCBI Taxonomy" id="1187855"/>
    <lineage>
        <taxon>Bacteria</taxon>
        <taxon>Bacillati</taxon>
        <taxon>Actinomycetota</taxon>
        <taxon>Actinomycetes</taxon>
        <taxon>Streptosporangiales</taxon>
        <taxon>Streptosporangiaceae</taxon>
        <taxon>Nonomuraea</taxon>
    </lineage>
</organism>
<dbReference type="EMBL" id="JADOGI010000005">
    <property type="protein sequence ID" value="MBF8184748.1"/>
    <property type="molecule type" value="Genomic_DNA"/>
</dbReference>
<keyword evidence="1" id="KW-0812">Transmembrane</keyword>
<keyword evidence="1" id="KW-0472">Membrane</keyword>
<proteinExistence type="predicted"/>
<protein>
    <submittedName>
        <fullName evidence="2">Uncharacterized protein</fullName>
    </submittedName>
</protein>
<comment type="caution">
    <text evidence="2">The sequence shown here is derived from an EMBL/GenBank/DDBJ whole genome shotgun (WGS) entry which is preliminary data.</text>
</comment>